<dbReference type="InterPro" id="IPR001173">
    <property type="entry name" value="Glyco_trans_2-like"/>
</dbReference>
<organism evidence="2 3">
    <name type="scientific">Butyricicoccus intestinisimiae</name>
    <dbReference type="NCBI Taxonomy" id="2841509"/>
    <lineage>
        <taxon>Bacteria</taxon>
        <taxon>Bacillati</taxon>
        <taxon>Bacillota</taxon>
        <taxon>Clostridia</taxon>
        <taxon>Eubacteriales</taxon>
        <taxon>Butyricicoccaceae</taxon>
        <taxon>Butyricicoccus</taxon>
    </lineage>
</organism>
<keyword evidence="3" id="KW-1185">Reference proteome</keyword>
<dbReference type="PANTHER" id="PTHR22916">
    <property type="entry name" value="GLYCOSYLTRANSFERASE"/>
    <property type="match status" value="1"/>
</dbReference>
<accession>A0ABS6ENY1</accession>
<dbReference type="PANTHER" id="PTHR22916:SF3">
    <property type="entry name" value="UDP-GLCNAC:BETAGAL BETA-1,3-N-ACETYLGLUCOSAMINYLTRANSFERASE-LIKE PROTEIN 1"/>
    <property type="match status" value="1"/>
</dbReference>
<sequence>MDVSVIVPFYKGNKYINNILKMMKDNAAEAQNLSIELIIVNDSPDVEVKLDNNLIEGYEFSIIKHSKNRGIQQARVTGIQQSRGKYILMLDQDDEIKKNTIKSQYLAVNGGDAVISNGYARDEYGKNIPLFTNSQQMKYVNNYSFYFYFGNVIASPGLCLIKKKLIPELWLNNIMSINGADDWLLWVAFLNKGGKFVLNDELLYTHVNDGDNTSNDNKKMIKSSMEALQIAENNESFKKKLLNVYRRRLSMRQEYLDGSKVSKIMAYLKNPDIAVRLAKYKKA</sequence>
<protein>
    <submittedName>
        <fullName evidence="2">Glycosyltransferase</fullName>
    </submittedName>
</protein>
<gene>
    <name evidence="2" type="ORF">KQI75_01410</name>
</gene>
<dbReference type="EMBL" id="JAHLQI010000001">
    <property type="protein sequence ID" value="MBU5489297.1"/>
    <property type="molecule type" value="Genomic_DNA"/>
</dbReference>
<dbReference type="RefSeq" id="WP_216468902.1">
    <property type="nucleotide sequence ID" value="NZ_JAHLQI010000001.1"/>
</dbReference>
<reference evidence="2 3" key="1">
    <citation type="submission" date="2021-06" db="EMBL/GenBank/DDBJ databases">
        <authorList>
            <person name="Sun Q."/>
            <person name="Li D."/>
        </authorList>
    </citation>
    <scope>NUCLEOTIDE SEQUENCE [LARGE SCALE GENOMIC DNA]</scope>
    <source>
        <strain evidence="2 3">MSJd-7</strain>
    </source>
</reference>
<proteinExistence type="predicted"/>
<evidence type="ECO:0000259" key="1">
    <source>
        <dbReference type="Pfam" id="PF00535"/>
    </source>
</evidence>
<feature type="domain" description="Glycosyltransferase 2-like" evidence="1">
    <location>
        <begin position="4"/>
        <end position="169"/>
    </location>
</feature>
<name>A0ABS6ENY1_9FIRM</name>
<dbReference type="CDD" id="cd00761">
    <property type="entry name" value="Glyco_tranf_GTA_type"/>
    <property type="match status" value="1"/>
</dbReference>
<evidence type="ECO:0000313" key="2">
    <source>
        <dbReference type="EMBL" id="MBU5489297.1"/>
    </source>
</evidence>
<evidence type="ECO:0000313" key="3">
    <source>
        <dbReference type="Proteomes" id="UP000783588"/>
    </source>
</evidence>
<comment type="caution">
    <text evidence="2">The sequence shown here is derived from an EMBL/GenBank/DDBJ whole genome shotgun (WGS) entry which is preliminary data.</text>
</comment>
<dbReference type="Pfam" id="PF00535">
    <property type="entry name" value="Glycos_transf_2"/>
    <property type="match status" value="1"/>
</dbReference>
<dbReference type="Proteomes" id="UP000783588">
    <property type="component" value="Unassembled WGS sequence"/>
</dbReference>